<dbReference type="GO" id="GO:0060468">
    <property type="term" value="P:prevention of polyspermy"/>
    <property type="evidence" value="ECO:0007669"/>
    <property type="project" value="TreeGrafter"/>
</dbReference>
<dbReference type="Gene3D" id="2.60.40.3210">
    <property type="entry name" value="Zona pellucida, ZP-N domain"/>
    <property type="match status" value="1"/>
</dbReference>
<evidence type="ECO:0000256" key="2">
    <source>
        <dbReference type="ARBA" id="ARBA00022475"/>
    </source>
</evidence>
<evidence type="ECO:0000256" key="14">
    <source>
        <dbReference type="ARBA" id="ARBA00040238"/>
    </source>
</evidence>
<evidence type="ECO:0000313" key="22">
    <source>
        <dbReference type="EMBL" id="KAJ8407404.1"/>
    </source>
</evidence>
<evidence type="ECO:0000256" key="18">
    <source>
        <dbReference type="SAM" id="Phobius"/>
    </source>
</evidence>
<dbReference type="Pfam" id="PF00100">
    <property type="entry name" value="Zona_pellucida"/>
    <property type="match status" value="1"/>
</dbReference>
<dbReference type="EMBL" id="JAINUG010000039">
    <property type="protein sequence ID" value="KAJ8407404.1"/>
    <property type="molecule type" value="Genomic_DNA"/>
</dbReference>
<dbReference type="SUPFAM" id="SSF57492">
    <property type="entry name" value="Trefoil"/>
    <property type="match status" value="1"/>
</dbReference>
<comment type="caution">
    <text evidence="22">The sequence shown here is derived from an EMBL/GenBank/DDBJ whole genome shotgun (WGS) entry which is preliminary data.</text>
</comment>
<dbReference type="InterPro" id="IPR055356">
    <property type="entry name" value="ZP-N"/>
</dbReference>
<evidence type="ECO:0000256" key="6">
    <source>
        <dbReference type="ARBA" id="ARBA00022692"/>
    </source>
</evidence>
<dbReference type="PANTHER" id="PTHR23343">
    <property type="entry name" value="ZONA PELLUCIDA SPERM-BINDING PROTEIN"/>
    <property type="match status" value="1"/>
</dbReference>
<dbReference type="InterPro" id="IPR000519">
    <property type="entry name" value="P_trefoil_dom"/>
</dbReference>
<dbReference type="InterPro" id="IPR044913">
    <property type="entry name" value="P_trefoil_dom_sf"/>
</dbReference>
<evidence type="ECO:0000259" key="21">
    <source>
        <dbReference type="PROSITE" id="PS51448"/>
    </source>
</evidence>
<protein>
    <recommendedName>
        <fullName evidence="14">Zona pellucida sperm-binding protein 4</fullName>
    </recommendedName>
    <alternativeName>
        <fullName evidence="16">Zona pellucida glycoprotein 4</fullName>
    </alternativeName>
    <alternativeName>
        <fullName evidence="15">Zona pellucida protein B</fullName>
    </alternativeName>
</protein>
<keyword evidence="7 18" id="KW-1133">Transmembrane helix</keyword>
<accession>A0AAD7SRB1</accession>
<sequence length="444" mass="48714">MANSRLSWCNGLLFLFFVSDAVFAQKDAQKHLGSEVNRCLIDPHARSPCGDPNISGAECAALDCCFDGHSCYYGIAVTVHCTRDGHFAVMVAQDSTLPPLNLGSIRLLGGDGAPPCGPGVANTGFAFFQFPVTGCGTIVKEEGDHLIYENLVSSLYEYGTGHLGSITRDTDYALLIRCRYQGSEVLALGAEVKRLSLPPVPVTVQGPLRVELRLANGQCGAKGCSEVDVYSSYYAEADYPVTKVLQEPVYVEVRVLERSDPDLVLQLEHCWATSSPSPVSLPQWSLLVDGCPYRDDRYRTTVVHMDHTSGLPNPTHYKRFIFQMFTFVDHAYPAPLTEMVFIHCSTAVCHSSSADRCEQRCGRLRRAVAVQKSVSMDAVVVSSGEVMWSDHKLPVSDLQILDPEVPQFLSYGLLGLAVSIVLAVAVLVLAVTWRRRHRLQTVKL</sequence>
<feature type="transmembrane region" description="Helical" evidence="18">
    <location>
        <begin position="408"/>
        <end position="433"/>
    </location>
</feature>
<evidence type="ECO:0000256" key="12">
    <source>
        <dbReference type="ARBA" id="ARBA00024183"/>
    </source>
</evidence>
<dbReference type="GO" id="GO:0035805">
    <property type="term" value="C:egg coat"/>
    <property type="evidence" value="ECO:0007669"/>
    <property type="project" value="UniProtKB-SubCell"/>
</dbReference>
<keyword evidence="10" id="KW-0325">Glycoprotein</keyword>
<dbReference type="GO" id="GO:0005886">
    <property type="term" value="C:plasma membrane"/>
    <property type="evidence" value="ECO:0007669"/>
    <property type="project" value="UniProtKB-SubCell"/>
</dbReference>
<comment type="subcellular location">
    <subcellularLocation>
        <location evidence="1">Cell membrane</location>
        <topology evidence="1">Single-pass type I membrane protein</topology>
    </subcellularLocation>
    <subcellularLocation>
        <location evidence="12">Zona pellucida</location>
    </subcellularLocation>
</comment>
<comment type="caution">
    <text evidence="17">Lacks conserved residue(s) required for the propagation of feature annotation.</text>
</comment>
<feature type="chain" id="PRO_5042073505" description="Zona pellucida sperm-binding protein 4" evidence="19">
    <location>
        <begin position="25"/>
        <end position="444"/>
    </location>
</feature>
<dbReference type="GO" id="GO:0032190">
    <property type="term" value="F:acrosin binding"/>
    <property type="evidence" value="ECO:0007669"/>
    <property type="project" value="TreeGrafter"/>
</dbReference>
<dbReference type="CDD" id="cd00111">
    <property type="entry name" value="Trefoil"/>
    <property type="match status" value="1"/>
</dbReference>
<dbReference type="InterPro" id="IPR055355">
    <property type="entry name" value="ZP-C"/>
</dbReference>
<keyword evidence="8 18" id="KW-0472">Membrane</keyword>
<dbReference type="InterPro" id="IPR001507">
    <property type="entry name" value="ZP_dom"/>
</dbReference>
<name>A0AAD7SRB1_9TELE</name>
<keyword evidence="3" id="KW-0964">Secreted</keyword>
<proteinExistence type="predicted"/>
<evidence type="ECO:0000256" key="10">
    <source>
        <dbReference type="ARBA" id="ARBA00023180"/>
    </source>
</evidence>
<evidence type="ECO:0000256" key="4">
    <source>
        <dbReference type="ARBA" id="ARBA00022530"/>
    </source>
</evidence>
<feature type="disulfide bond" evidence="17">
    <location>
        <begin position="49"/>
        <end position="64"/>
    </location>
</feature>
<feature type="signal peptide" evidence="19">
    <location>
        <begin position="1"/>
        <end position="24"/>
    </location>
</feature>
<dbReference type="Gene3D" id="4.10.110.10">
    <property type="entry name" value="Spasmolytic Protein, domain 1"/>
    <property type="match status" value="1"/>
</dbReference>
<dbReference type="GO" id="GO:0007339">
    <property type="term" value="P:binding of sperm to zona pellucida"/>
    <property type="evidence" value="ECO:0007669"/>
    <property type="project" value="TreeGrafter"/>
</dbReference>
<evidence type="ECO:0000256" key="11">
    <source>
        <dbReference type="ARBA" id="ARBA00023279"/>
    </source>
</evidence>
<feature type="disulfide bond" evidence="17">
    <location>
        <begin position="39"/>
        <end position="65"/>
    </location>
</feature>
<dbReference type="PROSITE" id="PS51448">
    <property type="entry name" value="P_TREFOIL_2"/>
    <property type="match status" value="1"/>
</dbReference>
<keyword evidence="2" id="KW-1003">Cell membrane</keyword>
<evidence type="ECO:0000313" key="23">
    <source>
        <dbReference type="Proteomes" id="UP001221898"/>
    </source>
</evidence>
<dbReference type="InterPro" id="IPR051148">
    <property type="entry name" value="Zona_Pellucida_Domain_gp"/>
</dbReference>
<evidence type="ECO:0000256" key="7">
    <source>
        <dbReference type="ARBA" id="ARBA00022989"/>
    </source>
</evidence>
<evidence type="ECO:0000256" key="17">
    <source>
        <dbReference type="PROSITE-ProRule" id="PRU00779"/>
    </source>
</evidence>
<comment type="function">
    <text evidence="13">Component of the zona pellucida, an extracellular matrix surrounding oocytes which mediates sperm binding, induction of the acrosome reaction and prevents post-fertilization polyspermy. The zona pellucida is composed of 3 to 4 glycoproteins, ZP1, ZP2, ZP3, and ZP4. ZP4 may act as a sperm receptor.</text>
</comment>
<keyword evidence="9 17" id="KW-1015">Disulfide bond</keyword>
<dbReference type="AlphaFoldDB" id="A0AAD7SRB1"/>
<evidence type="ECO:0000256" key="9">
    <source>
        <dbReference type="ARBA" id="ARBA00023157"/>
    </source>
</evidence>
<dbReference type="Pfam" id="PF00088">
    <property type="entry name" value="Trefoil"/>
    <property type="match status" value="1"/>
</dbReference>
<keyword evidence="5" id="KW-0165">Cleavage on pair of basic residues</keyword>
<keyword evidence="4" id="KW-0272">Extracellular matrix</keyword>
<keyword evidence="23" id="KW-1185">Reference proteome</keyword>
<dbReference type="PRINTS" id="PR00023">
    <property type="entry name" value="ZPELLUCIDA"/>
</dbReference>
<dbReference type="InterPro" id="IPR042235">
    <property type="entry name" value="ZP-C_dom"/>
</dbReference>
<dbReference type="PROSITE" id="PS51034">
    <property type="entry name" value="ZP_2"/>
    <property type="match status" value="1"/>
</dbReference>
<reference evidence="22" key="1">
    <citation type="journal article" date="2023" name="Science">
        <title>Genome structures resolve the early diversification of teleost fishes.</title>
        <authorList>
            <person name="Parey E."/>
            <person name="Louis A."/>
            <person name="Montfort J."/>
            <person name="Bouchez O."/>
            <person name="Roques C."/>
            <person name="Iampietro C."/>
            <person name="Lluch J."/>
            <person name="Castinel A."/>
            <person name="Donnadieu C."/>
            <person name="Desvignes T."/>
            <person name="Floi Bucao C."/>
            <person name="Jouanno E."/>
            <person name="Wen M."/>
            <person name="Mejri S."/>
            <person name="Dirks R."/>
            <person name="Jansen H."/>
            <person name="Henkel C."/>
            <person name="Chen W.J."/>
            <person name="Zahm M."/>
            <person name="Cabau C."/>
            <person name="Klopp C."/>
            <person name="Thompson A.W."/>
            <person name="Robinson-Rechavi M."/>
            <person name="Braasch I."/>
            <person name="Lecointre G."/>
            <person name="Bobe J."/>
            <person name="Postlethwait J.H."/>
            <person name="Berthelot C."/>
            <person name="Roest Crollius H."/>
            <person name="Guiguen Y."/>
        </authorList>
    </citation>
    <scope>NUCLEOTIDE SEQUENCE</scope>
    <source>
        <strain evidence="22">NC1722</strain>
    </source>
</reference>
<keyword evidence="11" id="KW-0278">Fertilization</keyword>
<dbReference type="PANTHER" id="PTHR23343:SF31">
    <property type="entry name" value="ZONA PELLUCIDA SPERM-BINDING PROTEIN 4"/>
    <property type="match status" value="1"/>
</dbReference>
<dbReference type="SMART" id="SM00241">
    <property type="entry name" value="ZP"/>
    <property type="match status" value="1"/>
</dbReference>
<evidence type="ECO:0000256" key="15">
    <source>
        <dbReference type="ARBA" id="ARBA00042273"/>
    </source>
</evidence>
<dbReference type="Proteomes" id="UP001221898">
    <property type="component" value="Unassembled WGS sequence"/>
</dbReference>
<evidence type="ECO:0000256" key="19">
    <source>
        <dbReference type="SAM" id="SignalP"/>
    </source>
</evidence>
<evidence type="ECO:0000259" key="20">
    <source>
        <dbReference type="PROSITE" id="PS51034"/>
    </source>
</evidence>
<organism evidence="22 23">
    <name type="scientific">Aldrovandia affinis</name>
    <dbReference type="NCBI Taxonomy" id="143900"/>
    <lineage>
        <taxon>Eukaryota</taxon>
        <taxon>Metazoa</taxon>
        <taxon>Chordata</taxon>
        <taxon>Craniata</taxon>
        <taxon>Vertebrata</taxon>
        <taxon>Euteleostomi</taxon>
        <taxon>Actinopterygii</taxon>
        <taxon>Neopterygii</taxon>
        <taxon>Teleostei</taxon>
        <taxon>Notacanthiformes</taxon>
        <taxon>Halosauridae</taxon>
        <taxon>Aldrovandia</taxon>
    </lineage>
</organism>
<keyword evidence="6 18" id="KW-0812">Transmembrane</keyword>
<feature type="domain" description="ZP" evidence="20">
    <location>
        <begin position="80"/>
        <end position="364"/>
    </location>
</feature>
<gene>
    <name evidence="22" type="ORF">AAFF_G00279780</name>
</gene>
<evidence type="ECO:0000256" key="16">
    <source>
        <dbReference type="ARBA" id="ARBA00042573"/>
    </source>
</evidence>
<dbReference type="SMART" id="SM00018">
    <property type="entry name" value="PD"/>
    <property type="match status" value="1"/>
</dbReference>
<keyword evidence="19" id="KW-0732">Signal</keyword>
<feature type="domain" description="P-type" evidence="21">
    <location>
        <begin position="37"/>
        <end position="75"/>
    </location>
</feature>
<evidence type="ECO:0000256" key="1">
    <source>
        <dbReference type="ARBA" id="ARBA00004251"/>
    </source>
</evidence>
<dbReference type="Gene3D" id="2.60.40.4100">
    <property type="entry name" value="Zona pellucida, ZP-C domain"/>
    <property type="match status" value="1"/>
</dbReference>
<evidence type="ECO:0000256" key="8">
    <source>
        <dbReference type="ARBA" id="ARBA00023136"/>
    </source>
</evidence>
<dbReference type="GO" id="GO:0035804">
    <property type="term" value="F:structural constituent of egg coat"/>
    <property type="evidence" value="ECO:0007669"/>
    <property type="project" value="TreeGrafter"/>
</dbReference>
<dbReference type="Pfam" id="PF23344">
    <property type="entry name" value="ZP-N"/>
    <property type="match status" value="1"/>
</dbReference>
<evidence type="ECO:0000256" key="13">
    <source>
        <dbReference type="ARBA" id="ARBA00037545"/>
    </source>
</evidence>
<evidence type="ECO:0000256" key="5">
    <source>
        <dbReference type="ARBA" id="ARBA00022685"/>
    </source>
</evidence>
<evidence type="ECO:0000256" key="3">
    <source>
        <dbReference type="ARBA" id="ARBA00022525"/>
    </source>
</evidence>
<dbReference type="InterPro" id="IPR048290">
    <property type="entry name" value="ZP_chr"/>
</dbReference>